<keyword evidence="6 8" id="KW-1133">Transmembrane helix</keyword>
<keyword evidence="4" id="KW-1003">Cell membrane</keyword>
<dbReference type="PANTHER" id="PTHR36838:SF3">
    <property type="entry name" value="TRANSPORTER AUXIN EFFLUX CARRIER EC FAMILY"/>
    <property type="match status" value="1"/>
</dbReference>
<evidence type="ECO:0000256" key="4">
    <source>
        <dbReference type="ARBA" id="ARBA00022475"/>
    </source>
</evidence>
<evidence type="ECO:0000256" key="2">
    <source>
        <dbReference type="ARBA" id="ARBA00010145"/>
    </source>
</evidence>
<keyword evidence="10" id="KW-1185">Reference proteome</keyword>
<evidence type="ECO:0000313" key="10">
    <source>
        <dbReference type="Proteomes" id="UP000198976"/>
    </source>
</evidence>
<dbReference type="Pfam" id="PF03547">
    <property type="entry name" value="Mem_trans"/>
    <property type="match status" value="1"/>
</dbReference>
<gene>
    <name evidence="9" type="ORF">SAMN04489714_0105</name>
</gene>
<feature type="transmembrane region" description="Helical" evidence="8">
    <location>
        <begin position="242"/>
        <end position="263"/>
    </location>
</feature>
<sequence>MLGTVLTTITPMITVGVLGTLFARNCHFVGALNPINDFVFYVTLPCYMFTVVLNAPLDTSATPVVEALSGPVIAVLLYFLLGFTLRAVSKRRRLCQERREGQETDADLSARDRARTSGAFNPSPIVLGATFGNVGYMGVPIALALIGPQAGLAGGVIQLLHNVVFLSGYPIMRQLLLGQSAHEEHVDRDHATHTARPRHWPRALQVLIQAVTMPPTIAFALALGVNALHIRLPEAITHTTSLIAGATVPCALFAIGLAVPEALRALRQRFVPLSVVLAAALTKTVVLPLLVVGVIAACGIDTHSVWALTAIVLASIPSASAVLNLALGLDGDPQGATSTIVMTLTVFPVTFPLVFLLVSAL</sequence>
<evidence type="ECO:0000256" key="3">
    <source>
        <dbReference type="ARBA" id="ARBA00022448"/>
    </source>
</evidence>
<organism evidence="9 10">
    <name type="scientific">Schaalia radingae</name>
    <dbReference type="NCBI Taxonomy" id="131110"/>
    <lineage>
        <taxon>Bacteria</taxon>
        <taxon>Bacillati</taxon>
        <taxon>Actinomycetota</taxon>
        <taxon>Actinomycetes</taxon>
        <taxon>Actinomycetales</taxon>
        <taxon>Actinomycetaceae</taxon>
        <taxon>Schaalia</taxon>
    </lineage>
</organism>
<dbReference type="EMBL" id="LT629792">
    <property type="protein sequence ID" value="SDT85580.1"/>
    <property type="molecule type" value="Genomic_DNA"/>
</dbReference>
<feature type="transmembrane region" description="Helical" evidence="8">
    <location>
        <begin position="303"/>
        <end position="327"/>
    </location>
</feature>
<reference evidence="9 10" key="1">
    <citation type="submission" date="2016-10" db="EMBL/GenBank/DDBJ databases">
        <authorList>
            <person name="Varghese N."/>
            <person name="Submissions S."/>
        </authorList>
    </citation>
    <scope>NUCLEOTIDE SEQUENCE [LARGE SCALE GENOMIC DNA]</scope>
    <source>
        <strain evidence="9 10">DSM 9169</strain>
    </source>
</reference>
<comment type="subcellular location">
    <subcellularLocation>
        <location evidence="1">Cell membrane</location>
        <topology evidence="1">Multi-pass membrane protein</topology>
    </subcellularLocation>
</comment>
<feature type="transmembrane region" description="Helical" evidence="8">
    <location>
        <begin position="206"/>
        <end position="230"/>
    </location>
</feature>
<feature type="transmembrane region" description="Helical" evidence="8">
    <location>
        <begin position="69"/>
        <end position="89"/>
    </location>
</feature>
<protein>
    <submittedName>
        <fullName evidence="9">Predicted permease</fullName>
    </submittedName>
</protein>
<evidence type="ECO:0000256" key="5">
    <source>
        <dbReference type="ARBA" id="ARBA00022692"/>
    </source>
</evidence>
<comment type="similarity">
    <text evidence="2">Belongs to the auxin efflux carrier (TC 2.A.69) family.</text>
</comment>
<feature type="transmembrane region" description="Helical" evidence="8">
    <location>
        <begin position="275"/>
        <end position="297"/>
    </location>
</feature>
<keyword evidence="5 8" id="KW-0812">Transmembrane</keyword>
<dbReference type="RefSeq" id="WP_157886263.1">
    <property type="nucleotide sequence ID" value="NZ_LT629792.1"/>
</dbReference>
<keyword evidence="7 8" id="KW-0472">Membrane</keyword>
<dbReference type="PANTHER" id="PTHR36838">
    <property type="entry name" value="AUXIN EFFLUX CARRIER FAMILY PROTEIN"/>
    <property type="match status" value="1"/>
</dbReference>
<evidence type="ECO:0000313" key="9">
    <source>
        <dbReference type="EMBL" id="SDT85580.1"/>
    </source>
</evidence>
<name>A0ABY0V4T4_9ACTO</name>
<feature type="transmembrane region" description="Helical" evidence="8">
    <location>
        <begin position="6"/>
        <end position="26"/>
    </location>
</feature>
<keyword evidence="3" id="KW-0813">Transport</keyword>
<dbReference type="Gene3D" id="1.20.1530.20">
    <property type="match status" value="1"/>
</dbReference>
<proteinExistence type="inferred from homology"/>
<evidence type="ECO:0000256" key="6">
    <source>
        <dbReference type="ARBA" id="ARBA00022989"/>
    </source>
</evidence>
<evidence type="ECO:0000256" key="7">
    <source>
        <dbReference type="ARBA" id="ARBA00023136"/>
    </source>
</evidence>
<feature type="transmembrane region" description="Helical" evidence="8">
    <location>
        <begin position="125"/>
        <end position="146"/>
    </location>
</feature>
<feature type="transmembrane region" description="Helical" evidence="8">
    <location>
        <begin position="339"/>
        <end position="360"/>
    </location>
</feature>
<dbReference type="InterPro" id="IPR038770">
    <property type="entry name" value="Na+/solute_symporter_sf"/>
</dbReference>
<evidence type="ECO:0000256" key="1">
    <source>
        <dbReference type="ARBA" id="ARBA00004651"/>
    </source>
</evidence>
<feature type="transmembrane region" description="Helical" evidence="8">
    <location>
        <begin position="38"/>
        <end position="57"/>
    </location>
</feature>
<dbReference type="Proteomes" id="UP000198976">
    <property type="component" value="Chromosome I"/>
</dbReference>
<accession>A0ABY0V4T4</accession>
<dbReference type="InterPro" id="IPR004776">
    <property type="entry name" value="Mem_transp_PIN-like"/>
</dbReference>
<evidence type="ECO:0000256" key="8">
    <source>
        <dbReference type="SAM" id="Phobius"/>
    </source>
</evidence>